<dbReference type="Proteomes" id="UP000282125">
    <property type="component" value="Unassembled WGS sequence"/>
</dbReference>
<sequence>MAALKERLRAFLGLDTKDFERGLGRSQKQVKSFSDHAAQSLSGLMSKATGLGTAFMGGIAGGVVGAALAGVSSNLNGMVKSVAAVGDEARRAGMSLQAFQEWRYVAEQTRVGVDQIVDGFKELSMRADEFVTTGGGSAADAFQRLGYSAADLKAKLKDPSALMLEIVDRMKGLGAAARLRVADEIFGGALAEQFGQLMEHGSGGLRGLIAEAHSAGAVLDSELIAKAEELDRKFSNLTTTIANFGKRVAVALASAGLEATDFRERLDRIFPDEAQGRGIMGDALYDTLERDREALAAQANDLDRLKRAHERLARDARAVAHEMGVAAQELPRKGFDDQRLAIEQNVTEMRRLAEGIDSGTISAEEFQSGMEKAAGEAEAMFATMQNDEGLYFVNVTEALTGLMGRLGGAISLAIGLKGALQEAAGVDPVSKARQAELNRLAAEKASIASADALAEATAKFTASERERNSATSEALRLEREIEAVRKRAKDAGLTLTDAQARDAAGASLAGEAARQAAERAARGSGDKGGKSKLDDFAREAQAIRDRTQALQTEAAMLTSVAGSQRKYGDAMEFAYVKAELLASAQRAGHALTPELTAEIDKLAQAYVTAGLNAEEAAERLREVEESGERGANALSSIFTSVLDGSKSAKQAVADLLMEMAKVQMQRAFLGLADGGGGGILSAIGGLLGGKRATGGPVKAGVPYLVNENTPRSEYFVPSENGAVLTVAQAQAAMARASGGNASAPSLTGGGSGGTSVVQVRLSPELVGEILHKAERQSVQIAQASDRNLPARVQQILENPRRYG</sequence>
<feature type="compositionally biased region" description="Basic and acidic residues" evidence="2">
    <location>
        <begin position="516"/>
        <end position="533"/>
    </location>
</feature>
<keyword evidence="1" id="KW-0175">Coiled coil</keyword>
<accession>A0A3P3DA79</accession>
<dbReference type="Pfam" id="PF10145">
    <property type="entry name" value="PhageMin_Tail"/>
    <property type="match status" value="1"/>
</dbReference>
<evidence type="ECO:0000259" key="3">
    <source>
        <dbReference type="Pfam" id="PF10145"/>
    </source>
</evidence>
<feature type="region of interest" description="Disordered" evidence="2">
    <location>
        <begin position="509"/>
        <end position="533"/>
    </location>
</feature>
<feature type="coiled-coil region" evidence="1">
    <location>
        <begin position="453"/>
        <end position="487"/>
    </location>
</feature>
<protein>
    <recommendedName>
        <fullName evidence="3">Phage tail tape measure protein domain-containing protein</fullName>
    </recommendedName>
</protein>
<organism evidence="4 5">
    <name type="scientific">Falsigemmobacter faecalis</name>
    <dbReference type="NCBI Taxonomy" id="2488730"/>
    <lineage>
        <taxon>Bacteria</taxon>
        <taxon>Pseudomonadati</taxon>
        <taxon>Pseudomonadota</taxon>
        <taxon>Alphaproteobacteria</taxon>
        <taxon>Rhodobacterales</taxon>
        <taxon>Paracoccaceae</taxon>
        <taxon>Falsigemmobacter</taxon>
    </lineage>
</organism>
<evidence type="ECO:0000256" key="2">
    <source>
        <dbReference type="SAM" id="MobiDB-lite"/>
    </source>
</evidence>
<dbReference type="EMBL" id="RRAZ01000031">
    <property type="protein sequence ID" value="RRH71263.1"/>
    <property type="molecule type" value="Genomic_DNA"/>
</dbReference>
<evidence type="ECO:0000313" key="4">
    <source>
        <dbReference type="EMBL" id="RRH71263.1"/>
    </source>
</evidence>
<evidence type="ECO:0000256" key="1">
    <source>
        <dbReference type="SAM" id="Coils"/>
    </source>
</evidence>
<reference evidence="4 5" key="1">
    <citation type="submission" date="2018-11" db="EMBL/GenBank/DDBJ databases">
        <title>Gemmobacter sp. nov., YIM 102744-1 draft genome.</title>
        <authorList>
            <person name="Li G."/>
            <person name="Jiang Y."/>
        </authorList>
    </citation>
    <scope>NUCLEOTIDE SEQUENCE [LARGE SCALE GENOMIC DNA]</scope>
    <source>
        <strain evidence="4 5">YIM 102744-1</strain>
    </source>
</reference>
<dbReference type="AlphaFoldDB" id="A0A3P3DA79"/>
<comment type="caution">
    <text evidence="4">The sequence shown here is derived from an EMBL/GenBank/DDBJ whole genome shotgun (WGS) entry which is preliminary data.</text>
</comment>
<proteinExistence type="predicted"/>
<dbReference type="InterPro" id="IPR010090">
    <property type="entry name" value="Phage_tape_meas"/>
</dbReference>
<keyword evidence="5" id="KW-1185">Reference proteome</keyword>
<dbReference type="OrthoDB" id="7311517at2"/>
<gene>
    <name evidence="4" type="ORF">EG244_16435</name>
</gene>
<feature type="coiled-coil region" evidence="1">
    <location>
        <begin position="285"/>
        <end position="322"/>
    </location>
</feature>
<evidence type="ECO:0000313" key="5">
    <source>
        <dbReference type="Proteomes" id="UP000282125"/>
    </source>
</evidence>
<feature type="domain" description="Phage tail tape measure protein" evidence="3">
    <location>
        <begin position="35"/>
        <end position="187"/>
    </location>
</feature>
<dbReference type="RefSeq" id="WP_124966269.1">
    <property type="nucleotide sequence ID" value="NZ_RRAZ01000031.1"/>
</dbReference>
<name>A0A3P3DA79_9RHOB</name>